<feature type="compositionally biased region" description="Basic and acidic residues" evidence="2">
    <location>
        <begin position="1097"/>
        <end position="1108"/>
    </location>
</feature>
<dbReference type="InterPro" id="IPR027417">
    <property type="entry name" value="P-loop_NTPase"/>
</dbReference>
<dbReference type="HOGENOM" id="CLU_001459_0_0_1"/>
<feature type="region of interest" description="Disordered" evidence="2">
    <location>
        <begin position="1746"/>
        <end position="1777"/>
    </location>
</feature>
<feature type="compositionally biased region" description="Low complexity" evidence="2">
    <location>
        <begin position="1077"/>
        <end position="1088"/>
    </location>
</feature>
<keyword evidence="4" id="KW-1185">Reference proteome</keyword>
<evidence type="ECO:0000313" key="3">
    <source>
        <dbReference type="EnsemblProtists" id="PYU1_T007582"/>
    </source>
</evidence>
<feature type="region of interest" description="Disordered" evidence="2">
    <location>
        <begin position="1790"/>
        <end position="1865"/>
    </location>
</feature>
<reference evidence="4" key="1">
    <citation type="journal article" date="2010" name="Genome Biol.">
        <title>Genome sequence of the necrotrophic plant pathogen Pythium ultimum reveals original pathogenicity mechanisms and effector repertoire.</title>
        <authorList>
            <person name="Levesque C.A."/>
            <person name="Brouwer H."/>
            <person name="Cano L."/>
            <person name="Hamilton J.P."/>
            <person name="Holt C."/>
            <person name="Huitema E."/>
            <person name="Raffaele S."/>
            <person name="Robideau G.P."/>
            <person name="Thines M."/>
            <person name="Win J."/>
            <person name="Zerillo M.M."/>
            <person name="Beakes G.W."/>
            <person name="Boore J.L."/>
            <person name="Busam D."/>
            <person name="Dumas B."/>
            <person name="Ferriera S."/>
            <person name="Fuerstenberg S.I."/>
            <person name="Gachon C.M."/>
            <person name="Gaulin E."/>
            <person name="Govers F."/>
            <person name="Grenville-Briggs L."/>
            <person name="Horner N."/>
            <person name="Hostetler J."/>
            <person name="Jiang R.H."/>
            <person name="Johnson J."/>
            <person name="Krajaejun T."/>
            <person name="Lin H."/>
            <person name="Meijer H.J."/>
            <person name="Moore B."/>
            <person name="Morris P."/>
            <person name="Phuntmart V."/>
            <person name="Puiu D."/>
            <person name="Shetty J."/>
            <person name="Stajich J.E."/>
            <person name="Tripathy S."/>
            <person name="Wawra S."/>
            <person name="van West P."/>
            <person name="Whitty B.R."/>
            <person name="Coutinho P.M."/>
            <person name="Henrissat B."/>
            <person name="Martin F."/>
            <person name="Thomas P.D."/>
            <person name="Tyler B.M."/>
            <person name="De Vries R.P."/>
            <person name="Kamoun S."/>
            <person name="Yandell M."/>
            <person name="Tisserat N."/>
            <person name="Buell C.R."/>
        </authorList>
    </citation>
    <scope>NUCLEOTIDE SEQUENCE</scope>
    <source>
        <strain evidence="4">DAOM:BR144</strain>
    </source>
</reference>
<dbReference type="PANTHER" id="PTHR19871:SF14">
    <property type="entry name" value="DUF4062 DOMAIN-CONTAINING PROTEIN"/>
    <property type="match status" value="1"/>
</dbReference>
<protein>
    <submittedName>
        <fullName evidence="3">Uncharacterized protein</fullName>
    </submittedName>
</protein>
<feature type="region of interest" description="Disordered" evidence="2">
    <location>
        <begin position="1"/>
        <end position="25"/>
    </location>
</feature>
<feature type="compositionally biased region" description="Low complexity" evidence="2">
    <location>
        <begin position="1053"/>
        <end position="1063"/>
    </location>
</feature>
<feature type="compositionally biased region" description="Low complexity" evidence="2">
    <location>
        <begin position="16"/>
        <end position="25"/>
    </location>
</feature>
<feature type="coiled-coil region" evidence="1">
    <location>
        <begin position="1580"/>
        <end position="1607"/>
    </location>
</feature>
<dbReference type="Gene3D" id="3.40.50.300">
    <property type="entry name" value="P-loop containing nucleotide triphosphate hydrolases"/>
    <property type="match status" value="1"/>
</dbReference>
<organism evidence="3 4">
    <name type="scientific">Globisporangium ultimum (strain ATCC 200006 / CBS 805.95 / DAOM BR144)</name>
    <name type="common">Pythium ultimum</name>
    <dbReference type="NCBI Taxonomy" id="431595"/>
    <lineage>
        <taxon>Eukaryota</taxon>
        <taxon>Sar</taxon>
        <taxon>Stramenopiles</taxon>
        <taxon>Oomycota</taxon>
        <taxon>Peronosporomycetes</taxon>
        <taxon>Pythiales</taxon>
        <taxon>Pythiaceae</taxon>
        <taxon>Globisporangium</taxon>
    </lineage>
</organism>
<reference evidence="4" key="2">
    <citation type="submission" date="2010-04" db="EMBL/GenBank/DDBJ databases">
        <authorList>
            <person name="Buell R."/>
            <person name="Hamilton J."/>
            <person name="Hostetler J."/>
        </authorList>
    </citation>
    <scope>NUCLEOTIDE SEQUENCE [LARGE SCALE GENOMIC DNA]</scope>
    <source>
        <strain evidence="4">DAOM:BR144</strain>
    </source>
</reference>
<evidence type="ECO:0000256" key="2">
    <source>
        <dbReference type="SAM" id="MobiDB-lite"/>
    </source>
</evidence>
<dbReference type="EnsemblProtists" id="PYU1_T007582">
    <property type="protein sequence ID" value="PYU1_T007582"/>
    <property type="gene ID" value="PYU1_G007566"/>
</dbReference>
<dbReference type="eggNOG" id="ENOG502QXQQ">
    <property type="taxonomic scope" value="Eukaryota"/>
</dbReference>
<accession>K3WRI8</accession>
<evidence type="ECO:0000313" key="4">
    <source>
        <dbReference type="Proteomes" id="UP000019132"/>
    </source>
</evidence>
<reference evidence="3" key="3">
    <citation type="submission" date="2015-02" db="UniProtKB">
        <authorList>
            <consortium name="EnsemblProtists"/>
        </authorList>
    </citation>
    <scope>IDENTIFICATION</scope>
    <source>
        <strain evidence="3">DAOM BR144</strain>
    </source>
</reference>
<feature type="compositionally biased region" description="Polar residues" evidence="2">
    <location>
        <begin position="1790"/>
        <end position="1802"/>
    </location>
</feature>
<evidence type="ECO:0000256" key="1">
    <source>
        <dbReference type="SAM" id="Coils"/>
    </source>
</evidence>
<dbReference type="SUPFAM" id="SSF52540">
    <property type="entry name" value="P-loop containing nucleoside triphosphate hydrolases"/>
    <property type="match status" value="1"/>
</dbReference>
<feature type="coiled-coil region" evidence="1">
    <location>
        <begin position="1376"/>
        <end position="1445"/>
    </location>
</feature>
<dbReference type="InParanoid" id="K3WRI8"/>
<sequence length="1865" mass="205713">MSDSRHQSGSIGGGAMPTAPGAASSGSMAATVGGAECWDSISYLESAFHHGFMRSRQKAGSFVYHENTRLTRELDEFCDVDAMHHPKGPIIFLGESGVGKSTFFANWLVRRKKMFQNWQTSYPEFIFYHVVGCSRQSCYVSNLLERILREIKEYFELNKEIPDVDERLGWQFPRFLEAASKKGRVILIIDGLQRLRTSDGESILKWVPLAFPPNVRIVFSGTINYPTTTFLTPPRGGGSHSINVVSSEHHEKANLNAQMIERIKLEANRRNWISVHVPPLAEDDRRRVVKKFMHKYHPTYSTSERSGLLDTANGGIHPSPHSEVLGLQLFEIQQRALVSVPMSANPHFLKLFLASMAWAIDEGFNIHVVFEHWLSAESNGQLMEAVLRSMETGFTPDPQGTADANQFLVENNFNKAAYEAQHVVPLRRKASDTIVATAEKTLWFADAKSGTGDASSRLTTGSGGAASDQRLQEFSYHDSRIPSIIPAFLSENKTVTTSSVIELRYDEMQYRRSSSPLMLTRTSGDSMSPESSTRMESVHEMKEVFVATLRHDNGGGGAHHRTSLDDRLAFGHGQPSASALPAHLNAAAAPAPQAGGAVARLNYMHPRQAGAAPIHHSQTMRVPWSTTNAGGGEGSGLPAYLTGGRVVAPLEPLLSRTLCLLYVCRHGLLTNELRFILNAIVTEERDAAKEKNQLHHKTSFGSVKNMDHQSLTGFSEAQWKMLLRAMKPLGILFVQDVIVLPICKEVLREVVWWRYIGSERIEQKYHQWMIRFFRIHPTTFRRVEELPWHLKRCYQWDALRNVLVNLPMFQLLYTANYKNELFGYWKTLTDGPLLIYNNPSDKLTTASTDPRVYAAPFDIVKEYGKSVEEWYKSARPPTKVFTPIVQLLTKFMYEFSLAYQGYLPAFNYAPFDLKKLFYDGFTFIEDLPHVKHSSSTSTKAMTTSTATSSGLPLKAPAATAASALLTALESFSTLGQGITNSSTSTGSSLLAVSSSQASASSSSLGLKEKEGAGNWFFFYQRWIWIQFPWLALGNEIIIREPFVSGSNVINGGSSSSSGNNQQILSPLGMTGGGSGGSIHESATHSSSSDAMTEAADEEQRREGGDLRHGVNGTAPSLAPLHSSATRSAIHFDARFWDVKKSMFGATTSSGAPMAQKKKGSLSPSKIRAMQNSSILSPSPTTKTQGIISPDNLFQKKTTYAAVKNVLSSSVRKLPTAVANASLPLTSVPEQLQIGGGAPTFLTAVPSGSGAVTDGDPFCANEPQQLELSSAPGTMSKLSPAARDLVLEHLNVSDTSLPLSTAFGLPAHFQDYPQSEWDLKKSYNYQVVLRLQTLYDNIKLEVHKKQSHLQMVKGKIKETKKRYELSMRECDMAKHAADEMSSRMEKIEQMMVNIDKQERSHRKLIRGCEVFPACDPSHFETMKKELKLLQMKLKDLTEEKKVLNLKKTHLQTVELPVLRKAIDKNKKLLSAVVEKLEHAQEKLVHDQASTDKLYQRRLEMIDGVRNASFKDTGESLEQNEASLSELATSATTRSLAAKVALQQCESMCEKIQKATGFSKLELILQKFVSRDELNQSFEDQATIYEARLKQIKLHQAELEQQLHSLEVSNAVAASDDPRVLEEKLRIAEVELARVERTQNNLLTTSKEVIAGASRIVKLVGITSCRNPSENAIPAAQLWPPPLVFDGESSLSSEFESLEPSGIAALLQICQDRAGLMIDAIEGGRGDPDVNYSVLADSPIKLRRDKLLTKNGKQPKKQSHNSNSAVGTDKRDRGGFDRGSIPTISFPIASLSSSLAGGKTTSGSEPPAPLDEENDDESVDDPVTRDAIKASSRSKILHKKAHGSSHGGHSSGNNHYAASASSTTINN</sequence>
<dbReference type="VEuPathDB" id="FungiDB:PYU1_G007566"/>
<dbReference type="Proteomes" id="UP000019132">
    <property type="component" value="Unassembled WGS sequence"/>
</dbReference>
<dbReference type="InterPro" id="IPR052752">
    <property type="entry name" value="NACHT-WD_repeat"/>
</dbReference>
<feature type="compositionally biased region" description="Acidic residues" evidence="2">
    <location>
        <begin position="1808"/>
        <end position="1818"/>
    </location>
</feature>
<dbReference type="OMA" id="CDMAKHA"/>
<dbReference type="STRING" id="431595.K3WRI8"/>
<name>K3WRI8_GLOUD</name>
<proteinExistence type="predicted"/>
<dbReference type="EMBL" id="GL376585">
    <property type="status" value="NOT_ANNOTATED_CDS"/>
    <property type="molecule type" value="Genomic_DNA"/>
</dbReference>
<feature type="region of interest" description="Disordered" evidence="2">
    <location>
        <begin position="1053"/>
        <end position="1119"/>
    </location>
</feature>
<dbReference type="PANTHER" id="PTHR19871">
    <property type="entry name" value="BETA TRANSDUCIN-RELATED PROTEIN"/>
    <property type="match status" value="1"/>
</dbReference>
<keyword evidence="1" id="KW-0175">Coiled coil</keyword>